<accession>A0AAN9INX6</accession>
<keyword evidence="2" id="KW-0805">Transcription regulation</keyword>
<protein>
    <recommendedName>
        <fullName evidence="6">MADS-box domain-containing protein</fullName>
    </recommendedName>
</protein>
<evidence type="ECO:0000256" key="5">
    <source>
        <dbReference type="ARBA" id="ARBA00023242"/>
    </source>
</evidence>
<dbReference type="InterPro" id="IPR050142">
    <property type="entry name" value="MADS-box/MEF2_TF"/>
</dbReference>
<evidence type="ECO:0000256" key="1">
    <source>
        <dbReference type="ARBA" id="ARBA00004123"/>
    </source>
</evidence>
<keyword evidence="4" id="KW-0804">Transcription</keyword>
<dbReference type="EMBL" id="JAYWIO010000002">
    <property type="protein sequence ID" value="KAK7283484.1"/>
    <property type="molecule type" value="Genomic_DNA"/>
</dbReference>
<evidence type="ECO:0000259" key="6">
    <source>
        <dbReference type="PROSITE" id="PS50066"/>
    </source>
</evidence>
<dbReference type="PRINTS" id="PR00404">
    <property type="entry name" value="MADSDOMAIN"/>
</dbReference>
<sequence>MGRGRGRMEPIKKEKSRMTTFQKRKNGLMKKAYELSTLCGIDVCLIIYAPQFEGQVPELETWPKDTNEIHRIIEKYNNTTIDRRPKIYDVQEYYKDRIKKVEAEIAKVHKEKFKIMYPTWDDSFNSLGEEQLRMFVTMLDSRLDSCNQRINVLKEDPKGKAIVEEPHKGEIVTPYLASSNSSSYYNFLHNKYQGQIFPTPMNPINDHNNQLGFYPIQIGQNTLQLSYPKIGLLKEEDDVVENYQNSSSCYHNGNMQTIQPFGLQTPDSHHPQYEAAFQTPPPGFHRNGFYDTNMLQAQMFNYMPRRK</sequence>
<comment type="subcellular location">
    <subcellularLocation>
        <location evidence="1">Nucleus</location>
    </subcellularLocation>
</comment>
<dbReference type="InterPro" id="IPR036879">
    <property type="entry name" value="TF_MADSbox_sf"/>
</dbReference>
<organism evidence="7 8">
    <name type="scientific">Crotalaria pallida</name>
    <name type="common">Smooth rattlebox</name>
    <name type="synonym">Crotalaria striata</name>
    <dbReference type="NCBI Taxonomy" id="3830"/>
    <lineage>
        <taxon>Eukaryota</taxon>
        <taxon>Viridiplantae</taxon>
        <taxon>Streptophyta</taxon>
        <taxon>Embryophyta</taxon>
        <taxon>Tracheophyta</taxon>
        <taxon>Spermatophyta</taxon>
        <taxon>Magnoliopsida</taxon>
        <taxon>eudicotyledons</taxon>
        <taxon>Gunneridae</taxon>
        <taxon>Pentapetalae</taxon>
        <taxon>rosids</taxon>
        <taxon>fabids</taxon>
        <taxon>Fabales</taxon>
        <taxon>Fabaceae</taxon>
        <taxon>Papilionoideae</taxon>
        <taxon>50 kb inversion clade</taxon>
        <taxon>genistoids sensu lato</taxon>
        <taxon>core genistoids</taxon>
        <taxon>Crotalarieae</taxon>
        <taxon>Crotalaria</taxon>
    </lineage>
</organism>
<keyword evidence="8" id="KW-1185">Reference proteome</keyword>
<proteinExistence type="predicted"/>
<feature type="domain" description="MADS-box" evidence="6">
    <location>
        <begin position="1"/>
        <end position="49"/>
    </location>
</feature>
<gene>
    <name evidence="7" type="ORF">RIF29_13033</name>
</gene>
<keyword evidence="5" id="KW-0539">Nucleus</keyword>
<evidence type="ECO:0000256" key="2">
    <source>
        <dbReference type="ARBA" id="ARBA00023015"/>
    </source>
</evidence>
<dbReference type="Pfam" id="PF00319">
    <property type="entry name" value="SRF-TF"/>
    <property type="match status" value="1"/>
</dbReference>
<reference evidence="7 8" key="1">
    <citation type="submission" date="2024-01" db="EMBL/GenBank/DDBJ databases">
        <title>The genomes of 5 underutilized Papilionoideae crops provide insights into root nodulation and disease resistanc.</title>
        <authorList>
            <person name="Yuan L."/>
        </authorList>
    </citation>
    <scope>NUCLEOTIDE SEQUENCE [LARGE SCALE GENOMIC DNA]</scope>
    <source>
        <strain evidence="7">ZHUSHIDOU_FW_LH</strain>
        <tissue evidence="7">Leaf</tissue>
    </source>
</reference>
<evidence type="ECO:0000256" key="3">
    <source>
        <dbReference type="ARBA" id="ARBA00023125"/>
    </source>
</evidence>
<dbReference type="PROSITE" id="PS50066">
    <property type="entry name" value="MADS_BOX_2"/>
    <property type="match status" value="1"/>
</dbReference>
<evidence type="ECO:0000313" key="7">
    <source>
        <dbReference type="EMBL" id="KAK7283484.1"/>
    </source>
</evidence>
<dbReference type="GO" id="GO:0003677">
    <property type="term" value="F:DNA binding"/>
    <property type="evidence" value="ECO:0007669"/>
    <property type="project" value="UniProtKB-KW"/>
</dbReference>
<dbReference type="GO" id="GO:0005634">
    <property type="term" value="C:nucleus"/>
    <property type="evidence" value="ECO:0007669"/>
    <property type="project" value="UniProtKB-SubCell"/>
</dbReference>
<keyword evidence="3" id="KW-0238">DNA-binding</keyword>
<dbReference type="AlphaFoldDB" id="A0AAN9INX6"/>
<dbReference type="Gene3D" id="3.40.1810.10">
    <property type="entry name" value="Transcription factor, MADS-box"/>
    <property type="match status" value="1"/>
</dbReference>
<comment type="caution">
    <text evidence="7">The sequence shown here is derived from an EMBL/GenBank/DDBJ whole genome shotgun (WGS) entry which is preliminary data.</text>
</comment>
<dbReference type="Proteomes" id="UP001372338">
    <property type="component" value="Unassembled WGS sequence"/>
</dbReference>
<dbReference type="InterPro" id="IPR002100">
    <property type="entry name" value="TF_MADSbox"/>
</dbReference>
<dbReference type="CDD" id="cd00120">
    <property type="entry name" value="MADS"/>
    <property type="match status" value="1"/>
</dbReference>
<evidence type="ECO:0000256" key="4">
    <source>
        <dbReference type="ARBA" id="ARBA00023163"/>
    </source>
</evidence>
<dbReference type="SUPFAM" id="SSF55455">
    <property type="entry name" value="SRF-like"/>
    <property type="match status" value="1"/>
</dbReference>
<dbReference type="GO" id="GO:0046983">
    <property type="term" value="F:protein dimerization activity"/>
    <property type="evidence" value="ECO:0007669"/>
    <property type="project" value="InterPro"/>
</dbReference>
<name>A0AAN9INX6_CROPI</name>
<dbReference type="SMART" id="SM00432">
    <property type="entry name" value="MADS"/>
    <property type="match status" value="1"/>
</dbReference>
<dbReference type="PANTHER" id="PTHR48019">
    <property type="entry name" value="SERUM RESPONSE FACTOR HOMOLOG"/>
    <property type="match status" value="1"/>
</dbReference>
<evidence type="ECO:0000313" key="8">
    <source>
        <dbReference type="Proteomes" id="UP001372338"/>
    </source>
</evidence>